<evidence type="ECO:0000256" key="3">
    <source>
        <dbReference type="ARBA" id="ARBA00004663"/>
    </source>
</evidence>
<keyword evidence="11" id="KW-0460">Magnesium</keyword>
<dbReference type="GO" id="GO:0009236">
    <property type="term" value="P:cobalamin biosynthetic process"/>
    <property type="evidence" value="ECO:0007669"/>
    <property type="project" value="UniProtKB-UniPathway"/>
</dbReference>
<comment type="catalytic activity">
    <reaction evidence="18">
        <text>alpha-ribazole 5'-phosphate + adenosylcob(III)inamide-GDP = adenosylcob(III)alamin 5'-phosphate + GMP + H(+)</text>
        <dbReference type="Rhea" id="RHEA:23560"/>
        <dbReference type="ChEBI" id="CHEBI:15378"/>
        <dbReference type="ChEBI" id="CHEBI:57918"/>
        <dbReference type="ChEBI" id="CHEBI:58115"/>
        <dbReference type="ChEBI" id="CHEBI:60487"/>
        <dbReference type="ChEBI" id="CHEBI:60493"/>
        <dbReference type="EC" id="2.7.8.26"/>
    </reaction>
</comment>
<keyword evidence="9" id="KW-0808">Transferase</keyword>
<dbReference type="PANTHER" id="PTHR34148">
    <property type="entry name" value="ADENOSYLCOBINAMIDE-GDP RIBAZOLETRANSFERASE"/>
    <property type="match status" value="1"/>
</dbReference>
<feature type="transmembrane region" description="Helical" evidence="19">
    <location>
        <begin position="58"/>
        <end position="78"/>
    </location>
</feature>
<evidence type="ECO:0000256" key="10">
    <source>
        <dbReference type="ARBA" id="ARBA00022692"/>
    </source>
</evidence>
<evidence type="ECO:0000256" key="8">
    <source>
        <dbReference type="ARBA" id="ARBA00022573"/>
    </source>
</evidence>
<dbReference type="InterPro" id="IPR003805">
    <property type="entry name" value="CobS"/>
</dbReference>
<comment type="similarity">
    <text evidence="4">Belongs to the CobS family.</text>
</comment>
<keyword evidence="13 19" id="KW-0472">Membrane</keyword>
<evidence type="ECO:0000256" key="11">
    <source>
        <dbReference type="ARBA" id="ARBA00022842"/>
    </source>
</evidence>
<evidence type="ECO:0000256" key="15">
    <source>
        <dbReference type="ARBA" id="ARBA00032605"/>
    </source>
</evidence>
<evidence type="ECO:0000256" key="19">
    <source>
        <dbReference type="SAM" id="Phobius"/>
    </source>
</evidence>
<evidence type="ECO:0000313" key="20">
    <source>
        <dbReference type="EMBL" id="CAB4873899.1"/>
    </source>
</evidence>
<comment type="pathway">
    <text evidence="3">Cofactor biosynthesis; adenosylcobalamin biosynthesis; adenosylcobalamin from cob(II)yrinate a,c-diamide: step 7/7.</text>
</comment>
<evidence type="ECO:0000256" key="17">
    <source>
        <dbReference type="ARBA" id="ARBA00048623"/>
    </source>
</evidence>
<feature type="transmembrane region" description="Helical" evidence="19">
    <location>
        <begin position="31"/>
        <end position="52"/>
    </location>
</feature>
<keyword evidence="12 19" id="KW-1133">Transmembrane helix</keyword>
<keyword evidence="8" id="KW-0169">Cobalamin biosynthesis</keyword>
<keyword evidence="7" id="KW-1003">Cell membrane</keyword>
<dbReference type="HAMAP" id="MF_00719">
    <property type="entry name" value="CobS"/>
    <property type="match status" value="1"/>
</dbReference>
<accession>A0A6J7E039</accession>
<evidence type="ECO:0000256" key="13">
    <source>
        <dbReference type="ARBA" id="ARBA00023136"/>
    </source>
</evidence>
<evidence type="ECO:0000256" key="7">
    <source>
        <dbReference type="ARBA" id="ARBA00022475"/>
    </source>
</evidence>
<feature type="transmembrane region" description="Helical" evidence="19">
    <location>
        <begin position="134"/>
        <end position="153"/>
    </location>
</feature>
<keyword evidence="10 19" id="KW-0812">Transmembrane</keyword>
<dbReference type="EMBL" id="CAFBLW010000028">
    <property type="protein sequence ID" value="CAB4873899.1"/>
    <property type="molecule type" value="Genomic_DNA"/>
</dbReference>
<feature type="transmembrane region" description="Helical" evidence="19">
    <location>
        <begin position="107"/>
        <end position="128"/>
    </location>
</feature>
<dbReference type="UniPathway" id="UPA00148">
    <property type="reaction ID" value="UER00238"/>
</dbReference>
<dbReference type="GO" id="GO:0005886">
    <property type="term" value="C:plasma membrane"/>
    <property type="evidence" value="ECO:0007669"/>
    <property type="project" value="UniProtKB-SubCell"/>
</dbReference>
<dbReference type="Pfam" id="PF02654">
    <property type="entry name" value="CobS"/>
    <property type="match status" value="1"/>
</dbReference>
<evidence type="ECO:0000256" key="5">
    <source>
        <dbReference type="ARBA" id="ARBA00013200"/>
    </source>
</evidence>
<proteinExistence type="inferred from homology"/>
<evidence type="ECO:0000256" key="18">
    <source>
        <dbReference type="ARBA" id="ARBA00049504"/>
    </source>
</evidence>
<evidence type="ECO:0000256" key="6">
    <source>
        <dbReference type="ARBA" id="ARBA00015850"/>
    </source>
</evidence>
<evidence type="ECO:0000256" key="1">
    <source>
        <dbReference type="ARBA" id="ARBA00001946"/>
    </source>
</evidence>
<evidence type="ECO:0000256" key="14">
    <source>
        <dbReference type="ARBA" id="ARBA00025228"/>
    </source>
</evidence>
<comment type="cofactor">
    <cofactor evidence="1">
        <name>Mg(2+)</name>
        <dbReference type="ChEBI" id="CHEBI:18420"/>
    </cofactor>
</comment>
<organism evidence="20">
    <name type="scientific">freshwater metagenome</name>
    <dbReference type="NCBI Taxonomy" id="449393"/>
    <lineage>
        <taxon>unclassified sequences</taxon>
        <taxon>metagenomes</taxon>
        <taxon>ecological metagenomes</taxon>
    </lineage>
</organism>
<dbReference type="EC" id="2.7.8.26" evidence="5"/>
<gene>
    <name evidence="20" type="ORF">UFOPK3461_00487</name>
</gene>
<evidence type="ECO:0000256" key="12">
    <source>
        <dbReference type="ARBA" id="ARBA00022989"/>
    </source>
</evidence>
<dbReference type="GO" id="GO:0051073">
    <property type="term" value="F:adenosylcobinamide-GDP ribazoletransferase activity"/>
    <property type="evidence" value="ECO:0007669"/>
    <property type="project" value="UniProtKB-EC"/>
</dbReference>
<evidence type="ECO:0000256" key="16">
    <source>
        <dbReference type="ARBA" id="ARBA00032853"/>
    </source>
</evidence>
<evidence type="ECO:0000256" key="2">
    <source>
        <dbReference type="ARBA" id="ARBA00004651"/>
    </source>
</evidence>
<dbReference type="GO" id="GO:0008818">
    <property type="term" value="F:cobalamin 5'-phosphate synthase activity"/>
    <property type="evidence" value="ECO:0007669"/>
    <property type="project" value="InterPro"/>
</dbReference>
<comment type="subcellular location">
    <subcellularLocation>
        <location evidence="2">Cell membrane</location>
        <topology evidence="2">Multi-pass membrane protein</topology>
    </subcellularLocation>
</comment>
<evidence type="ECO:0000256" key="9">
    <source>
        <dbReference type="ARBA" id="ARBA00022679"/>
    </source>
</evidence>
<comment type="catalytic activity">
    <reaction evidence="17">
        <text>alpha-ribazole + adenosylcob(III)inamide-GDP = adenosylcob(III)alamin + GMP + H(+)</text>
        <dbReference type="Rhea" id="RHEA:16049"/>
        <dbReference type="ChEBI" id="CHEBI:10329"/>
        <dbReference type="ChEBI" id="CHEBI:15378"/>
        <dbReference type="ChEBI" id="CHEBI:18408"/>
        <dbReference type="ChEBI" id="CHEBI:58115"/>
        <dbReference type="ChEBI" id="CHEBI:60487"/>
        <dbReference type="EC" id="2.7.8.26"/>
    </reaction>
</comment>
<name>A0A6J7E039_9ZZZZ</name>
<reference evidence="20" key="1">
    <citation type="submission" date="2020-05" db="EMBL/GenBank/DDBJ databases">
        <authorList>
            <person name="Chiriac C."/>
            <person name="Salcher M."/>
            <person name="Ghai R."/>
            <person name="Kavagutti S V."/>
        </authorList>
    </citation>
    <scope>NUCLEOTIDE SEQUENCE</scope>
</reference>
<protein>
    <recommendedName>
        <fullName evidence="6">Adenosylcobinamide-GDP ribazoletransferase</fullName>
        <ecNumber evidence="5">2.7.8.26</ecNumber>
    </recommendedName>
    <alternativeName>
        <fullName evidence="16">Cobalamin synthase</fullName>
    </alternativeName>
    <alternativeName>
        <fullName evidence="15">Cobalamin-5'-phosphate synthase</fullName>
    </alternativeName>
</protein>
<sequence>MSLLNDIKVSFAFLTRIPIKHSEEVRLHKSAIWFPLVGFCIGALSGLTYFFLSQVLPRGPAAALALLLSILITGAFHFDGLGDIFDGLVGGWNPEERLKILKDSRHGTYGVVAIAFQLIFQFTLISSFNSKDGALALLASHTVSKIVPLVLMLIPSAPNQAGMGATASREIKYAHVFASLALAALLTIPYSGFLFPLYLLVLLIPEYIFTRWVIKKIGGVLGDAFGAAEQIAESTILLFLLVIASSQGSIPWLI</sequence>
<evidence type="ECO:0000256" key="4">
    <source>
        <dbReference type="ARBA" id="ARBA00010561"/>
    </source>
</evidence>
<comment type="function">
    <text evidence="14">Joins adenosylcobinamide-GDP and alpha-ribazole to generate adenosylcobalamin (Ado-cobalamin). Also synthesizes adenosylcobalamin 5'-phosphate from adenosylcobinamide-GDP and alpha-ribazole 5'-phosphate.</text>
</comment>
<dbReference type="NCBIfam" id="TIGR00317">
    <property type="entry name" value="cobS"/>
    <property type="match status" value="1"/>
</dbReference>
<dbReference type="PANTHER" id="PTHR34148:SF1">
    <property type="entry name" value="ADENOSYLCOBINAMIDE-GDP RIBAZOLETRANSFERASE"/>
    <property type="match status" value="1"/>
</dbReference>
<dbReference type="AlphaFoldDB" id="A0A6J7E039"/>